<feature type="compositionally biased region" description="Gly residues" evidence="3">
    <location>
        <begin position="533"/>
        <end position="543"/>
    </location>
</feature>
<feature type="domain" description="HAMP" evidence="6">
    <location>
        <begin position="214"/>
        <end position="266"/>
    </location>
</feature>
<dbReference type="Pfam" id="PF08447">
    <property type="entry name" value="PAS_3"/>
    <property type="match status" value="1"/>
</dbReference>
<proteinExistence type="inferred from homology"/>
<evidence type="ECO:0000259" key="5">
    <source>
        <dbReference type="PROSITE" id="PS50111"/>
    </source>
</evidence>
<gene>
    <name evidence="7" type="ORF">SM757_16015</name>
</gene>
<dbReference type="Gene3D" id="1.10.287.950">
    <property type="entry name" value="Methyl-accepting chemotaxis protein"/>
    <property type="match status" value="1"/>
</dbReference>
<dbReference type="Gene3D" id="3.30.450.20">
    <property type="entry name" value="PAS domain"/>
    <property type="match status" value="1"/>
</dbReference>
<evidence type="ECO:0000313" key="8">
    <source>
        <dbReference type="Proteomes" id="UP001293718"/>
    </source>
</evidence>
<feature type="region of interest" description="Disordered" evidence="3">
    <location>
        <begin position="515"/>
        <end position="543"/>
    </location>
</feature>
<dbReference type="EMBL" id="JAXOJX010000025">
    <property type="protein sequence ID" value="MDZ5458082.1"/>
    <property type="molecule type" value="Genomic_DNA"/>
</dbReference>
<feature type="transmembrane region" description="Helical" evidence="4">
    <location>
        <begin position="195"/>
        <end position="212"/>
    </location>
</feature>
<dbReference type="InterPro" id="IPR001610">
    <property type="entry name" value="PAC"/>
</dbReference>
<name>A0ABU5IG36_9BURK</name>
<keyword evidence="4" id="KW-0812">Transmembrane</keyword>
<dbReference type="RefSeq" id="WP_322466257.1">
    <property type="nucleotide sequence ID" value="NZ_JAXOJX010000025.1"/>
</dbReference>
<dbReference type="SMART" id="SM00283">
    <property type="entry name" value="MA"/>
    <property type="match status" value="1"/>
</dbReference>
<dbReference type="PROSITE" id="PS50111">
    <property type="entry name" value="CHEMOTAXIS_TRANSDUC_2"/>
    <property type="match status" value="1"/>
</dbReference>
<accession>A0ABU5IG36</accession>
<dbReference type="InterPro" id="IPR051310">
    <property type="entry name" value="MCP_chemotaxis"/>
</dbReference>
<dbReference type="SMART" id="SM00304">
    <property type="entry name" value="HAMP"/>
    <property type="match status" value="1"/>
</dbReference>
<reference evidence="7 8" key="1">
    <citation type="submission" date="2023-11" db="EMBL/GenBank/DDBJ databases">
        <title>Draft genome of Azohydromonas lata strain H1 (DSM1123), a polyhydroxyalkanoate producer.</title>
        <authorList>
            <person name="Traversa D."/>
            <person name="D'Addabbo P."/>
            <person name="Pazzani C."/>
            <person name="Manzari C."/>
            <person name="Chiara M."/>
            <person name="Scrascia M."/>
        </authorList>
    </citation>
    <scope>NUCLEOTIDE SEQUENCE [LARGE SCALE GENOMIC DNA]</scope>
    <source>
        <strain evidence="7 8">H1</strain>
    </source>
</reference>
<dbReference type="PRINTS" id="PR00260">
    <property type="entry name" value="CHEMTRNSDUCR"/>
</dbReference>
<comment type="caution">
    <text evidence="7">The sequence shown here is derived from an EMBL/GenBank/DDBJ whole genome shotgun (WGS) entry which is preliminary data.</text>
</comment>
<evidence type="ECO:0000256" key="2">
    <source>
        <dbReference type="PROSITE-ProRule" id="PRU00284"/>
    </source>
</evidence>
<dbReference type="CDD" id="cd06225">
    <property type="entry name" value="HAMP"/>
    <property type="match status" value="1"/>
</dbReference>
<sequence>MKVNLPVTGREYGIPPGVTLMSTTDVHGNITYANAAFIHSSGFELGELMKQPHNLVRHPDMPAQAFADMWASLKAGQSWTAVVKNRRKNGDHYWVQANATPMRREGQLVGYMSVRTPASREQIQAAEALYERMRNNQAGGRKVHRGLVVRTGLRAWMSALQVMSLRQRIVLALGLGCGVAALPALLGAATGVQSLIAVGAALGGMLVSGLVLQAQVVSPVRDILAHANNVASGLTAPAQPFNRVDEIGLLMRAVNQAGLNLRAVVDDVAEQTDGVASASSQIAAGSTDLSRRTEASAANLEETAASMEEITQTISHNTEMADEARRVSEQAFDVAAHGGEAMQQVRSEMAGIQSHSQRISDISGVIDGIAFQTNILALNAAVEAARAGEAGRGFAVVAGEVRSLAQRSATAAREIKALIDETVQRVDSGGRHVEQAGATMERIVEQVRRVSKLVSEISDASMQQGLGVAQIHQALMELDGTTQQNASLVEESAAAASSLSRQAERLAEAVTLFRDSGRHNGPAPAPAQPQQRGVGGGAPAWSV</sequence>
<evidence type="ECO:0000256" key="3">
    <source>
        <dbReference type="SAM" id="MobiDB-lite"/>
    </source>
</evidence>
<dbReference type="Proteomes" id="UP001293718">
    <property type="component" value="Unassembled WGS sequence"/>
</dbReference>
<comment type="similarity">
    <text evidence="1">Belongs to the methyl-accepting chemotaxis (MCP) protein family.</text>
</comment>
<feature type="domain" description="Methyl-accepting transducer" evidence="5">
    <location>
        <begin position="271"/>
        <end position="500"/>
    </location>
</feature>
<dbReference type="Pfam" id="PF00672">
    <property type="entry name" value="HAMP"/>
    <property type="match status" value="1"/>
</dbReference>
<keyword evidence="8" id="KW-1185">Reference proteome</keyword>
<dbReference type="InterPro" id="IPR004090">
    <property type="entry name" value="Chemotax_Me-accpt_rcpt"/>
</dbReference>
<dbReference type="InterPro" id="IPR000014">
    <property type="entry name" value="PAS"/>
</dbReference>
<evidence type="ECO:0000259" key="6">
    <source>
        <dbReference type="PROSITE" id="PS50885"/>
    </source>
</evidence>
<dbReference type="PANTHER" id="PTHR43531:SF7">
    <property type="entry name" value="AEROTAXIS RECEPTOR"/>
    <property type="match status" value="1"/>
</dbReference>
<evidence type="ECO:0000256" key="4">
    <source>
        <dbReference type="SAM" id="Phobius"/>
    </source>
</evidence>
<dbReference type="InterPro" id="IPR013655">
    <property type="entry name" value="PAS_fold_3"/>
</dbReference>
<dbReference type="PANTHER" id="PTHR43531">
    <property type="entry name" value="PROTEIN ICFG"/>
    <property type="match status" value="1"/>
</dbReference>
<keyword evidence="4" id="KW-0472">Membrane</keyword>
<dbReference type="PROSITE" id="PS50885">
    <property type="entry name" value="HAMP"/>
    <property type="match status" value="1"/>
</dbReference>
<dbReference type="InterPro" id="IPR035965">
    <property type="entry name" value="PAS-like_dom_sf"/>
</dbReference>
<dbReference type="SUPFAM" id="SSF55785">
    <property type="entry name" value="PYP-like sensor domain (PAS domain)"/>
    <property type="match status" value="1"/>
</dbReference>
<dbReference type="NCBIfam" id="TIGR00229">
    <property type="entry name" value="sensory_box"/>
    <property type="match status" value="1"/>
</dbReference>
<organism evidence="7 8">
    <name type="scientific">Azohydromonas lata</name>
    <dbReference type="NCBI Taxonomy" id="45677"/>
    <lineage>
        <taxon>Bacteria</taxon>
        <taxon>Pseudomonadati</taxon>
        <taxon>Pseudomonadota</taxon>
        <taxon>Betaproteobacteria</taxon>
        <taxon>Burkholderiales</taxon>
        <taxon>Sphaerotilaceae</taxon>
        <taxon>Azohydromonas</taxon>
    </lineage>
</organism>
<dbReference type="Pfam" id="PF00015">
    <property type="entry name" value="MCPsignal"/>
    <property type="match status" value="1"/>
</dbReference>
<dbReference type="SMART" id="SM00086">
    <property type="entry name" value="PAC"/>
    <property type="match status" value="1"/>
</dbReference>
<dbReference type="InterPro" id="IPR004089">
    <property type="entry name" value="MCPsignal_dom"/>
</dbReference>
<protein>
    <submittedName>
        <fullName evidence="7">Methyl-accepting chemotaxis protein</fullName>
    </submittedName>
</protein>
<dbReference type="InterPro" id="IPR003660">
    <property type="entry name" value="HAMP_dom"/>
</dbReference>
<feature type="transmembrane region" description="Helical" evidence="4">
    <location>
        <begin position="169"/>
        <end position="189"/>
    </location>
</feature>
<evidence type="ECO:0000256" key="1">
    <source>
        <dbReference type="ARBA" id="ARBA00029447"/>
    </source>
</evidence>
<keyword evidence="4" id="KW-1133">Transmembrane helix</keyword>
<dbReference type="CDD" id="cd00130">
    <property type="entry name" value="PAS"/>
    <property type="match status" value="1"/>
</dbReference>
<dbReference type="SUPFAM" id="SSF58104">
    <property type="entry name" value="Methyl-accepting chemotaxis protein (MCP) signaling domain"/>
    <property type="match status" value="1"/>
</dbReference>
<dbReference type="CDD" id="cd11386">
    <property type="entry name" value="MCP_signal"/>
    <property type="match status" value="1"/>
</dbReference>
<keyword evidence="2" id="KW-0807">Transducer</keyword>
<evidence type="ECO:0000313" key="7">
    <source>
        <dbReference type="EMBL" id="MDZ5458082.1"/>
    </source>
</evidence>